<dbReference type="GO" id="GO:0004316">
    <property type="term" value="F:3-oxoacyl-[acyl-carrier-protein] reductase (NADPH) activity"/>
    <property type="evidence" value="ECO:0007669"/>
    <property type="project" value="UniProtKB-EC"/>
</dbReference>
<dbReference type="OrthoDB" id="7064009at2"/>
<accession>A0A377Q4T0</accession>
<dbReference type="RefSeq" id="WP_115226218.1">
    <property type="nucleotide sequence ID" value="NZ_CAWOLO010000014.1"/>
</dbReference>
<dbReference type="SMART" id="SM00822">
    <property type="entry name" value="PKS_KR"/>
    <property type="match status" value="1"/>
</dbReference>
<dbReference type="Gene3D" id="3.40.50.720">
    <property type="entry name" value="NAD(P)-binding Rossmann-like Domain"/>
    <property type="match status" value="1"/>
</dbReference>
<dbReference type="EMBL" id="SMBT01000014">
    <property type="protein sequence ID" value="TCU82702.1"/>
    <property type="molecule type" value="Genomic_DNA"/>
</dbReference>
<dbReference type="PANTHER" id="PTHR24321">
    <property type="entry name" value="DEHYDROGENASES, SHORT CHAIN"/>
    <property type="match status" value="1"/>
</dbReference>
<feature type="domain" description="Ketoreductase" evidence="3">
    <location>
        <begin position="7"/>
        <end position="186"/>
    </location>
</feature>
<dbReference type="InterPro" id="IPR057326">
    <property type="entry name" value="KR_dom"/>
</dbReference>
<dbReference type="NCBIfam" id="NF005559">
    <property type="entry name" value="PRK07231.1"/>
    <property type="match status" value="1"/>
</dbReference>
<comment type="similarity">
    <text evidence="1">Belongs to the short-chain dehydrogenases/reductases (SDR) family.</text>
</comment>
<dbReference type="PRINTS" id="PR00081">
    <property type="entry name" value="GDHRDH"/>
</dbReference>
<dbReference type="InterPro" id="IPR036291">
    <property type="entry name" value="NAD(P)-bd_dom_sf"/>
</dbReference>
<name>A0A377Q4T0_9NEIS</name>
<organism evidence="4 6">
    <name type="scientific">Iodobacter fluviatilis</name>
    <dbReference type="NCBI Taxonomy" id="537"/>
    <lineage>
        <taxon>Bacteria</taxon>
        <taxon>Pseudomonadati</taxon>
        <taxon>Pseudomonadota</taxon>
        <taxon>Betaproteobacteria</taxon>
        <taxon>Neisseriales</taxon>
        <taxon>Chitinibacteraceae</taxon>
        <taxon>Iodobacter</taxon>
    </lineage>
</organism>
<dbReference type="Proteomes" id="UP000295794">
    <property type="component" value="Unassembled WGS sequence"/>
</dbReference>
<dbReference type="InterPro" id="IPR020904">
    <property type="entry name" value="Sc_DH/Rdtase_CS"/>
</dbReference>
<dbReference type="InterPro" id="IPR002347">
    <property type="entry name" value="SDR_fam"/>
</dbReference>
<protein>
    <submittedName>
        <fullName evidence="4">3-oxoacyl-[acyl-carrier-protein] reductase FabG</fullName>
        <ecNumber evidence="4">1.1.1.100</ecNumber>
    </submittedName>
    <submittedName>
        <fullName evidence="5">NAD(P)-dependent dehydrogenase (Short-subunit alcohol dehydrogenase family)</fullName>
    </submittedName>
</protein>
<evidence type="ECO:0000256" key="2">
    <source>
        <dbReference type="ARBA" id="ARBA00023002"/>
    </source>
</evidence>
<dbReference type="PROSITE" id="PS00061">
    <property type="entry name" value="ADH_SHORT"/>
    <property type="match status" value="1"/>
</dbReference>
<dbReference type="PRINTS" id="PR00080">
    <property type="entry name" value="SDRFAMILY"/>
</dbReference>
<dbReference type="Proteomes" id="UP000255108">
    <property type="component" value="Unassembled WGS sequence"/>
</dbReference>
<evidence type="ECO:0000259" key="3">
    <source>
        <dbReference type="SMART" id="SM00822"/>
    </source>
</evidence>
<reference evidence="5 7" key="2">
    <citation type="submission" date="2019-03" db="EMBL/GenBank/DDBJ databases">
        <title>Genomic Encyclopedia of Type Strains, Phase IV (KMG-IV): sequencing the most valuable type-strain genomes for metagenomic binning, comparative biology and taxonomic classification.</title>
        <authorList>
            <person name="Goeker M."/>
        </authorList>
    </citation>
    <scope>NUCLEOTIDE SEQUENCE [LARGE SCALE GENOMIC DNA]</scope>
    <source>
        <strain evidence="5 7">DSM 3764</strain>
    </source>
</reference>
<dbReference type="AlphaFoldDB" id="A0A377Q4T0"/>
<dbReference type="EMBL" id="UGHR01000001">
    <property type="protein sequence ID" value="STQ89812.1"/>
    <property type="molecule type" value="Genomic_DNA"/>
</dbReference>
<proteinExistence type="inferred from homology"/>
<gene>
    <name evidence="4" type="primary">fabG_1</name>
    <name evidence="5" type="ORF">EV682_11475</name>
    <name evidence="4" type="ORF">NCTC11159_00862</name>
</gene>
<dbReference type="SUPFAM" id="SSF51735">
    <property type="entry name" value="NAD(P)-binding Rossmann-fold domains"/>
    <property type="match status" value="1"/>
</dbReference>
<dbReference type="CDD" id="cd05233">
    <property type="entry name" value="SDR_c"/>
    <property type="match status" value="1"/>
</dbReference>
<dbReference type="PANTHER" id="PTHR24321:SF11">
    <property type="entry name" value="BLR0893 PROTEIN"/>
    <property type="match status" value="1"/>
</dbReference>
<keyword evidence="2 4" id="KW-0560">Oxidoreductase</keyword>
<evidence type="ECO:0000313" key="7">
    <source>
        <dbReference type="Proteomes" id="UP000295794"/>
    </source>
</evidence>
<keyword evidence="7" id="KW-1185">Reference proteome</keyword>
<evidence type="ECO:0000256" key="1">
    <source>
        <dbReference type="ARBA" id="ARBA00006484"/>
    </source>
</evidence>
<dbReference type="Pfam" id="PF13561">
    <property type="entry name" value="adh_short_C2"/>
    <property type="match status" value="1"/>
</dbReference>
<dbReference type="FunFam" id="3.40.50.720:FF:000084">
    <property type="entry name" value="Short-chain dehydrogenase reductase"/>
    <property type="match status" value="1"/>
</dbReference>
<reference evidence="4 6" key="1">
    <citation type="submission" date="2018-06" db="EMBL/GenBank/DDBJ databases">
        <authorList>
            <consortium name="Pathogen Informatics"/>
            <person name="Doyle S."/>
        </authorList>
    </citation>
    <scope>NUCLEOTIDE SEQUENCE [LARGE SCALE GENOMIC DNA]</scope>
    <source>
        <strain evidence="4 6">NCTC11159</strain>
    </source>
</reference>
<evidence type="ECO:0000313" key="5">
    <source>
        <dbReference type="EMBL" id="TCU82702.1"/>
    </source>
</evidence>
<sequence length="255" mass="26155">MQSLHGKVVLITGGTTGIGLAAAKAFLKNGAKVVVAARNSEQGAAAASELSALGDAVFHACDVIDPLSVAALVSFTIGHYGQLDAAVNSAACDTRPGPTHEVSFEDASKTLSTDVSGVFNCMKYQIEAMLQSGGGTIVNVSSVNGLSGAPTAAMYSAAKHAVIGLTRSTAKEYIGRGIRINAVCPGATETPRRTRRTAHLTEDQLLEHQAQLAQAIPIGRLAQADEIAHAILWLSSAASSYVVGHSLVVDGGLHA</sequence>
<dbReference type="EC" id="1.1.1.100" evidence="4"/>
<evidence type="ECO:0000313" key="4">
    <source>
        <dbReference type="EMBL" id="STQ89812.1"/>
    </source>
</evidence>
<evidence type="ECO:0000313" key="6">
    <source>
        <dbReference type="Proteomes" id="UP000255108"/>
    </source>
</evidence>